<protein>
    <submittedName>
        <fullName evidence="1">Uncharacterized protein</fullName>
    </submittedName>
</protein>
<reference evidence="1 2" key="1">
    <citation type="submission" date="2019-12" db="EMBL/GenBank/DDBJ databases">
        <authorList>
            <person name="Lee S.D."/>
        </authorList>
    </citation>
    <scope>NUCLEOTIDE SEQUENCE [LARGE SCALE GENOMIC DNA]</scope>
    <source>
        <strain evidence="1 2">SAP-6</strain>
    </source>
</reference>
<organism evidence="1 2">
    <name type="scientific">Acerihabitans arboris</name>
    <dbReference type="NCBI Taxonomy" id="2691583"/>
    <lineage>
        <taxon>Bacteria</taxon>
        <taxon>Pseudomonadati</taxon>
        <taxon>Pseudomonadota</taxon>
        <taxon>Gammaproteobacteria</taxon>
        <taxon>Enterobacterales</taxon>
        <taxon>Pectobacteriaceae</taxon>
        <taxon>Acerihabitans</taxon>
    </lineage>
</organism>
<dbReference type="EMBL" id="WUBS01000005">
    <property type="protein sequence ID" value="NDL62676.1"/>
    <property type="molecule type" value="Genomic_DNA"/>
</dbReference>
<proteinExistence type="predicted"/>
<gene>
    <name evidence="1" type="ORF">GRH90_07910</name>
</gene>
<dbReference type="RefSeq" id="WP_162365410.1">
    <property type="nucleotide sequence ID" value="NZ_WUBS01000005.1"/>
</dbReference>
<name>A0A845SI07_9GAMM</name>
<accession>A0A845SI07</accession>
<evidence type="ECO:0000313" key="1">
    <source>
        <dbReference type="EMBL" id="NDL62676.1"/>
    </source>
</evidence>
<dbReference type="Proteomes" id="UP000461443">
    <property type="component" value="Unassembled WGS sequence"/>
</dbReference>
<evidence type="ECO:0000313" key="2">
    <source>
        <dbReference type="Proteomes" id="UP000461443"/>
    </source>
</evidence>
<sequence length="68" mass="7765">MVDSAASRFVTEQTSPEISRLYDIAAEKNILGEKFNLSENLTLISMRRGLFNLNHRVFTVFLCHGNFT</sequence>
<keyword evidence="2" id="KW-1185">Reference proteome</keyword>
<reference evidence="1 2" key="2">
    <citation type="submission" date="2020-02" db="EMBL/GenBank/DDBJ databases">
        <title>The new genus of Enterobacteriales.</title>
        <authorList>
            <person name="Kim I.S."/>
        </authorList>
    </citation>
    <scope>NUCLEOTIDE SEQUENCE [LARGE SCALE GENOMIC DNA]</scope>
    <source>
        <strain evidence="1 2">SAP-6</strain>
    </source>
</reference>
<dbReference type="AlphaFoldDB" id="A0A845SI07"/>
<comment type="caution">
    <text evidence="1">The sequence shown here is derived from an EMBL/GenBank/DDBJ whole genome shotgun (WGS) entry which is preliminary data.</text>
</comment>